<dbReference type="PANTHER" id="PTHR32071:SF117">
    <property type="entry name" value="PTS-DEPENDENT DIHYDROXYACETONE KINASE OPERON REGULATORY PROTEIN-RELATED"/>
    <property type="match status" value="1"/>
</dbReference>
<dbReference type="Gene3D" id="1.10.10.10">
    <property type="entry name" value="Winged helix-like DNA-binding domain superfamily/Winged helix DNA-binding domain"/>
    <property type="match status" value="1"/>
</dbReference>
<evidence type="ECO:0000259" key="5">
    <source>
        <dbReference type="PROSITE" id="PS50112"/>
    </source>
</evidence>
<dbReference type="RefSeq" id="WP_048929151.1">
    <property type="nucleotide sequence ID" value="NZ_KQ235875.1"/>
</dbReference>
<dbReference type="InterPro" id="IPR058031">
    <property type="entry name" value="AAA_lid_NorR"/>
</dbReference>
<dbReference type="Gene3D" id="1.10.8.60">
    <property type="match status" value="1"/>
</dbReference>
<dbReference type="GO" id="GO:0005524">
    <property type="term" value="F:ATP binding"/>
    <property type="evidence" value="ECO:0007669"/>
    <property type="project" value="UniProtKB-KW"/>
</dbReference>
<dbReference type="Pfam" id="PF25601">
    <property type="entry name" value="AAA_lid_14"/>
    <property type="match status" value="1"/>
</dbReference>
<dbReference type="InterPro" id="IPR027417">
    <property type="entry name" value="P-loop_NTPase"/>
</dbReference>
<dbReference type="AlphaFoldDB" id="A0A0J9BA20"/>
<comment type="caution">
    <text evidence="6">The sequence shown here is derived from an EMBL/GenBank/DDBJ whole genome shotgun (WGS) entry which is preliminary data.</text>
</comment>
<evidence type="ECO:0000313" key="6">
    <source>
        <dbReference type="EMBL" id="KMW09199.1"/>
    </source>
</evidence>
<dbReference type="PANTHER" id="PTHR32071">
    <property type="entry name" value="TRANSCRIPTIONAL REGULATORY PROTEIN"/>
    <property type="match status" value="1"/>
</dbReference>
<dbReference type="Gene3D" id="3.30.450.20">
    <property type="entry name" value="PAS domain"/>
    <property type="match status" value="1"/>
</dbReference>
<feature type="domain" description="Sigma-54 factor interaction" evidence="4">
    <location>
        <begin position="337"/>
        <end position="566"/>
    </location>
</feature>
<feature type="domain" description="PAS" evidence="5">
    <location>
        <begin position="211"/>
        <end position="256"/>
    </location>
</feature>
<dbReference type="SUPFAM" id="SSF52540">
    <property type="entry name" value="P-loop containing nucleoside triphosphate hydrolases"/>
    <property type="match status" value="1"/>
</dbReference>
<organism evidence="6 7">
    <name type="scientific">[Clostridium] citroniae WAL-19142</name>
    <dbReference type="NCBI Taxonomy" id="742734"/>
    <lineage>
        <taxon>Bacteria</taxon>
        <taxon>Bacillati</taxon>
        <taxon>Bacillota</taxon>
        <taxon>Clostridia</taxon>
        <taxon>Lachnospirales</taxon>
        <taxon>Lachnospiraceae</taxon>
        <taxon>Enterocloster</taxon>
    </lineage>
</organism>
<dbReference type="GO" id="GO:0006355">
    <property type="term" value="P:regulation of DNA-templated transcription"/>
    <property type="evidence" value="ECO:0007669"/>
    <property type="project" value="InterPro"/>
</dbReference>
<dbReference type="GO" id="GO:0003677">
    <property type="term" value="F:DNA binding"/>
    <property type="evidence" value="ECO:0007669"/>
    <property type="project" value="UniProtKB-KW"/>
</dbReference>
<reference evidence="6 7" key="1">
    <citation type="submission" date="2011-04" db="EMBL/GenBank/DDBJ databases">
        <title>The Genome Sequence of Clostridium citroniae WAL-19142.</title>
        <authorList>
            <consortium name="The Broad Institute Genome Sequencing Platform"/>
            <person name="Earl A."/>
            <person name="Ward D."/>
            <person name="Feldgarden M."/>
            <person name="Gevers D."/>
            <person name="Warren Y.A."/>
            <person name="Tyrrell K.L."/>
            <person name="Citron D.M."/>
            <person name="Goldstein E.J."/>
            <person name="Daigneault M."/>
            <person name="Allen-Vercoe E."/>
            <person name="Young S.K."/>
            <person name="Zeng Q."/>
            <person name="Gargeya S."/>
            <person name="Fitzgerald M."/>
            <person name="Haas B."/>
            <person name="Abouelleil A."/>
            <person name="Alvarado L."/>
            <person name="Arachchi H.M."/>
            <person name="Berlin A."/>
            <person name="Brown A."/>
            <person name="Chapman S.B."/>
            <person name="Chen Z."/>
            <person name="Dunbar C."/>
            <person name="Freedman E."/>
            <person name="Gearin G."/>
            <person name="Gellesch M."/>
            <person name="Goldberg J."/>
            <person name="Griggs A."/>
            <person name="Gujja S."/>
            <person name="Heilman E.R."/>
            <person name="Heiman D."/>
            <person name="Howarth C."/>
            <person name="Larson L."/>
            <person name="Lui A."/>
            <person name="MacDonald P.J."/>
            <person name="Mehta T."/>
            <person name="Montmayeur A."/>
            <person name="Murphy C."/>
            <person name="Neiman D."/>
            <person name="Pearson M."/>
            <person name="Priest M."/>
            <person name="Roberts A."/>
            <person name="Saif S."/>
            <person name="Shea T."/>
            <person name="Shenoy N."/>
            <person name="Sisk P."/>
            <person name="Stolte C."/>
            <person name="Sykes S."/>
            <person name="White J."/>
            <person name="Yandava C."/>
            <person name="Wortman J."/>
            <person name="Nusbaum C."/>
            <person name="Birren B."/>
        </authorList>
    </citation>
    <scope>NUCLEOTIDE SEQUENCE [LARGE SCALE GENOMIC DNA]</scope>
    <source>
        <strain evidence="6 7">WAL-19142</strain>
    </source>
</reference>
<evidence type="ECO:0000259" key="4">
    <source>
        <dbReference type="PROSITE" id="PS50045"/>
    </source>
</evidence>
<dbReference type="EMBL" id="ADLK01000067">
    <property type="protein sequence ID" value="KMW09199.1"/>
    <property type="molecule type" value="Genomic_DNA"/>
</dbReference>
<keyword evidence="1" id="KW-0547">Nucleotide-binding</keyword>
<dbReference type="InterPro" id="IPR002078">
    <property type="entry name" value="Sigma_54_int"/>
</dbReference>
<gene>
    <name evidence="6" type="ORF">HMPREF9470_00626</name>
</gene>
<evidence type="ECO:0000256" key="1">
    <source>
        <dbReference type="ARBA" id="ARBA00022741"/>
    </source>
</evidence>
<dbReference type="PATRIC" id="fig|742734.4.peg.667"/>
<dbReference type="PROSITE" id="PS50112">
    <property type="entry name" value="PAS"/>
    <property type="match status" value="1"/>
</dbReference>
<dbReference type="Pfam" id="PF00158">
    <property type="entry name" value="Sigma54_activat"/>
    <property type="match status" value="1"/>
</dbReference>
<dbReference type="PROSITE" id="PS50045">
    <property type="entry name" value="SIGMA54_INTERACT_4"/>
    <property type="match status" value="1"/>
</dbReference>
<dbReference type="InterPro" id="IPR036388">
    <property type="entry name" value="WH-like_DNA-bd_sf"/>
</dbReference>
<evidence type="ECO:0000256" key="3">
    <source>
        <dbReference type="ARBA" id="ARBA00023125"/>
    </source>
</evidence>
<evidence type="ECO:0000313" key="7">
    <source>
        <dbReference type="Proteomes" id="UP000037392"/>
    </source>
</evidence>
<dbReference type="CDD" id="cd00130">
    <property type="entry name" value="PAS"/>
    <property type="match status" value="1"/>
</dbReference>
<dbReference type="InterPro" id="IPR000014">
    <property type="entry name" value="PAS"/>
</dbReference>
<dbReference type="SUPFAM" id="SSF55785">
    <property type="entry name" value="PYP-like sensor domain (PAS domain)"/>
    <property type="match status" value="1"/>
</dbReference>
<dbReference type="InterPro" id="IPR035965">
    <property type="entry name" value="PAS-like_dom_sf"/>
</dbReference>
<dbReference type="Gene3D" id="3.40.50.300">
    <property type="entry name" value="P-loop containing nucleotide triphosphate hydrolases"/>
    <property type="match status" value="1"/>
</dbReference>
<evidence type="ECO:0000256" key="2">
    <source>
        <dbReference type="ARBA" id="ARBA00022840"/>
    </source>
</evidence>
<dbReference type="Proteomes" id="UP000037392">
    <property type="component" value="Unassembled WGS sequence"/>
</dbReference>
<keyword evidence="2" id="KW-0067">ATP-binding</keyword>
<sequence>MKKKLLVLTNNPVAKIGIASYLSSIFNQYLTIQAARGADATPELMESADCILLTTENVKDNLLYPLPEQVYQMVCMRTFNHTYLHKILQIPPGSSVYLVNDTEENANEVILQLQEYGFSQYHFLPWFPGCTDPDPDIHYGVTPGELHLVPSTLSTVIDMGNRVVDISTINEIIAWFHLPISLADEVTRNYISHIVQVLKLSNQQLSHALDMKQITQVVLDNVSEGFCLLDENGMIKMANHPFRKLTGFKEKNLVGRDFHALLASYGIEYDFPKTRETIIGQPGHGPVRLWFQRFSLNPKSEIYLLHATECEDQAAGIRPSGSTFPFRTRNLYDFNNMITRNPTQTHLLDTARRISLNDFPVIIQGESGTEKAMLAQAIHRNSRRHDGPFVSLNFSSLNPSGIEAELLGTEENASLGTHRRLGAFRAASGGTLLINGIHHTAPQTQQLLLNVLQNGYYMPIGSSEPMTLDVRIIATTTKDLYGLVLEGRFLDDLFFLLNTFSLNTVPIRQRRDDIPLLLNSLLKDAFKDPTIFMEGVLTEHLITFLKQYDWPGNAQEMNNLCNYFSCIYQRERIPLSDLPGYILNQILSRQTSLDVTEKHILSLIIMSPRIGRASIQEQLLQMGITLSEGKIRTVLKRLAEDGCIKVHRTRGGCEATELGILMSR</sequence>
<name>A0A0J9BA20_9FIRM</name>
<protein>
    <recommendedName>
        <fullName evidence="8">Sigma-54 factor interaction domain-containing protein</fullName>
    </recommendedName>
</protein>
<dbReference type="Pfam" id="PF13188">
    <property type="entry name" value="PAS_8"/>
    <property type="match status" value="1"/>
</dbReference>
<dbReference type="SMART" id="SM00091">
    <property type="entry name" value="PAS"/>
    <property type="match status" value="1"/>
</dbReference>
<dbReference type="OrthoDB" id="9803970at2"/>
<dbReference type="GeneID" id="93165518"/>
<dbReference type="CDD" id="cd00009">
    <property type="entry name" value="AAA"/>
    <property type="match status" value="1"/>
</dbReference>
<keyword evidence="3" id="KW-0238">DNA-binding</keyword>
<proteinExistence type="predicted"/>
<evidence type="ECO:0008006" key="8">
    <source>
        <dbReference type="Google" id="ProtNLM"/>
    </source>
</evidence>
<accession>A0A0J9BA20</accession>